<dbReference type="GO" id="GO:0007204">
    <property type="term" value="P:positive regulation of cytosolic calcium ion concentration"/>
    <property type="evidence" value="ECO:0007669"/>
    <property type="project" value="TreeGrafter"/>
</dbReference>
<protein>
    <recommendedName>
        <fullName evidence="12">G-protein coupled receptors family 1 profile domain-containing protein</fullName>
    </recommendedName>
</protein>
<dbReference type="InterPro" id="IPR000276">
    <property type="entry name" value="GPCR_Rhodpsn"/>
</dbReference>
<evidence type="ECO:0000256" key="7">
    <source>
        <dbReference type="ARBA" id="ARBA00023170"/>
    </source>
</evidence>
<keyword evidence="4 11" id="KW-1133">Transmembrane helix</keyword>
<keyword evidence="7 10" id="KW-0675">Receptor</keyword>
<dbReference type="PRINTS" id="PR00237">
    <property type="entry name" value="GPCRRHODOPSN"/>
</dbReference>
<dbReference type="GO" id="GO:0060326">
    <property type="term" value="P:cell chemotaxis"/>
    <property type="evidence" value="ECO:0007669"/>
    <property type="project" value="TreeGrafter"/>
</dbReference>
<evidence type="ECO:0000313" key="14">
    <source>
        <dbReference type="Proteomes" id="UP001488805"/>
    </source>
</evidence>
<dbReference type="Proteomes" id="UP001488805">
    <property type="component" value="Unassembled WGS sequence"/>
</dbReference>
<evidence type="ECO:0000256" key="1">
    <source>
        <dbReference type="ARBA" id="ARBA00004651"/>
    </source>
</evidence>
<comment type="caution">
    <text evidence="13">The sequence shown here is derived from an EMBL/GenBank/DDBJ whole genome shotgun (WGS) entry which is preliminary data.</text>
</comment>
<feature type="transmembrane region" description="Helical" evidence="11">
    <location>
        <begin position="127"/>
        <end position="149"/>
    </location>
</feature>
<gene>
    <name evidence="13" type="ORF">VZT92_003457</name>
</gene>
<name>A0AAW1FUV4_ZOAVI</name>
<evidence type="ECO:0000259" key="12">
    <source>
        <dbReference type="PROSITE" id="PS50262"/>
    </source>
</evidence>
<evidence type="ECO:0000256" key="2">
    <source>
        <dbReference type="ARBA" id="ARBA00022475"/>
    </source>
</evidence>
<dbReference type="PROSITE" id="PS50262">
    <property type="entry name" value="G_PROTEIN_RECEP_F1_2"/>
    <property type="match status" value="1"/>
</dbReference>
<keyword evidence="8" id="KW-0325">Glycoprotein</keyword>
<dbReference type="GO" id="GO:0016493">
    <property type="term" value="F:C-C chemokine receptor activity"/>
    <property type="evidence" value="ECO:0007669"/>
    <property type="project" value="TreeGrafter"/>
</dbReference>
<evidence type="ECO:0000256" key="5">
    <source>
        <dbReference type="ARBA" id="ARBA00023040"/>
    </source>
</evidence>
<dbReference type="PROSITE" id="PS00237">
    <property type="entry name" value="G_PROTEIN_RECEP_F1_1"/>
    <property type="match status" value="1"/>
</dbReference>
<organism evidence="13 14">
    <name type="scientific">Zoarces viviparus</name>
    <name type="common">Viviparous eelpout</name>
    <name type="synonym">Blennius viviparus</name>
    <dbReference type="NCBI Taxonomy" id="48416"/>
    <lineage>
        <taxon>Eukaryota</taxon>
        <taxon>Metazoa</taxon>
        <taxon>Chordata</taxon>
        <taxon>Craniata</taxon>
        <taxon>Vertebrata</taxon>
        <taxon>Euteleostomi</taxon>
        <taxon>Actinopterygii</taxon>
        <taxon>Neopterygii</taxon>
        <taxon>Teleostei</taxon>
        <taxon>Neoteleostei</taxon>
        <taxon>Acanthomorphata</taxon>
        <taxon>Eupercaria</taxon>
        <taxon>Perciformes</taxon>
        <taxon>Cottioidei</taxon>
        <taxon>Zoarcales</taxon>
        <taxon>Zoarcidae</taxon>
        <taxon>Zoarcinae</taxon>
        <taxon>Zoarces</taxon>
    </lineage>
</organism>
<dbReference type="InterPro" id="IPR000355">
    <property type="entry name" value="Chemokine_rcpt"/>
</dbReference>
<dbReference type="Gene3D" id="1.20.1070.10">
    <property type="entry name" value="Rhodopsin 7-helix transmembrane proteins"/>
    <property type="match status" value="1"/>
</dbReference>
<dbReference type="GO" id="GO:0006955">
    <property type="term" value="P:immune response"/>
    <property type="evidence" value="ECO:0007669"/>
    <property type="project" value="TreeGrafter"/>
</dbReference>
<dbReference type="FunFam" id="1.20.1070.10:FF:000035">
    <property type="entry name" value="C-C chemokine receptor type 6"/>
    <property type="match status" value="1"/>
</dbReference>
<feature type="transmembrane region" description="Helical" evidence="11">
    <location>
        <begin position="308"/>
        <end position="327"/>
    </location>
</feature>
<dbReference type="PANTHER" id="PTHR10489:SF664">
    <property type="entry name" value="C-C CHEMOKINE RECEPTOR TYPE 9"/>
    <property type="match status" value="1"/>
</dbReference>
<dbReference type="PRINTS" id="PR01558">
    <property type="entry name" value="CHEMOKINER11"/>
</dbReference>
<evidence type="ECO:0000256" key="8">
    <source>
        <dbReference type="ARBA" id="ARBA00023180"/>
    </source>
</evidence>
<dbReference type="GO" id="GO:0019957">
    <property type="term" value="F:C-C chemokine binding"/>
    <property type="evidence" value="ECO:0007669"/>
    <property type="project" value="TreeGrafter"/>
</dbReference>
<evidence type="ECO:0000256" key="10">
    <source>
        <dbReference type="RuleBase" id="RU000688"/>
    </source>
</evidence>
<feature type="transmembrane region" description="Helical" evidence="11">
    <location>
        <begin position="215"/>
        <end position="237"/>
    </location>
</feature>
<keyword evidence="9 10" id="KW-0807">Transducer</keyword>
<dbReference type="Pfam" id="PF00001">
    <property type="entry name" value="7tm_1"/>
    <property type="match status" value="1"/>
</dbReference>
<dbReference type="PRINTS" id="PR00657">
    <property type="entry name" value="CCCHEMOKINER"/>
</dbReference>
<dbReference type="GO" id="GO:0005044">
    <property type="term" value="F:scavenger receptor activity"/>
    <property type="evidence" value="ECO:0007669"/>
    <property type="project" value="InterPro"/>
</dbReference>
<feature type="transmembrane region" description="Helical" evidence="11">
    <location>
        <begin position="87"/>
        <end position="107"/>
    </location>
</feature>
<sequence>MTSMDDIMMVSTTEDPSYISLSPTTDGDYDYNDDSDLFCDRSSVREFRSRFEPPFFWMIAVVGGAGNLAVVWIYLNFRRRLKTMTDVYLLNLAVADLLFLVSLPLWAAEASHGYWSFGSVLCKLNSALYKVNLFSSMLLLTCISIDRYVVIVQTTKAQNSQAERHRCTRLVCLGVWLLALLLATPELVFATTSEPDQQEYCGMVYPAHLGNRTKILVLSLQVSMGFCLPFVVMAFCYSVIIAKLLKTRNFQKHKAMRVILAVVVAFVGSQLPYTGVLVSEAVQASKMTMTDCEELKRFNKAEQMLKSLAYMHACLNPFLYAFVGVRFRRDLLQLLQVGCRRRPSKKSPISKSCRSPLGLTRASVMSDSDTSQALSL</sequence>
<evidence type="ECO:0000313" key="13">
    <source>
        <dbReference type="EMBL" id="KAK9538272.1"/>
    </source>
</evidence>
<feature type="transmembrane region" description="Helical" evidence="11">
    <location>
        <begin position="258"/>
        <end position="279"/>
    </location>
</feature>
<dbReference type="GO" id="GO:0019722">
    <property type="term" value="P:calcium-mediated signaling"/>
    <property type="evidence" value="ECO:0007669"/>
    <property type="project" value="TreeGrafter"/>
</dbReference>
<evidence type="ECO:0000256" key="11">
    <source>
        <dbReference type="SAM" id="Phobius"/>
    </source>
</evidence>
<reference evidence="13 14" key="1">
    <citation type="journal article" date="2024" name="Genome Biol. Evol.">
        <title>Chromosome-level genome assembly of the viviparous eelpout Zoarces viviparus.</title>
        <authorList>
            <person name="Fuhrmann N."/>
            <person name="Brasseur M.V."/>
            <person name="Bakowski C.E."/>
            <person name="Podsiadlowski L."/>
            <person name="Prost S."/>
            <person name="Krehenwinkel H."/>
            <person name="Mayer C."/>
        </authorList>
    </citation>
    <scope>NUCLEOTIDE SEQUENCE [LARGE SCALE GENOMIC DNA]</scope>
    <source>
        <strain evidence="13">NO-MEL_2022_Ind0_liver</strain>
    </source>
</reference>
<dbReference type="GO" id="GO:0009897">
    <property type="term" value="C:external side of plasma membrane"/>
    <property type="evidence" value="ECO:0007669"/>
    <property type="project" value="TreeGrafter"/>
</dbReference>
<dbReference type="InterPro" id="IPR005383">
    <property type="entry name" value="ACKR4"/>
</dbReference>
<evidence type="ECO:0000256" key="6">
    <source>
        <dbReference type="ARBA" id="ARBA00023136"/>
    </source>
</evidence>
<dbReference type="PANTHER" id="PTHR10489">
    <property type="entry name" value="CELL ADHESION MOLECULE"/>
    <property type="match status" value="1"/>
</dbReference>
<evidence type="ECO:0000256" key="9">
    <source>
        <dbReference type="ARBA" id="ARBA00023224"/>
    </source>
</evidence>
<feature type="domain" description="G-protein coupled receptors family 1 profile" evidence="12">
    <location>
        <begin position="66"/>
        <end position="320"/>
    </location>
</feature>
<dbReference type="InterPro" id="IPR017452">
    <property type="entry name" value="GPCR_Rhodpsn_7TM"/>
</dbReference>
<feature type="transmembrane region" description="Helical" evidence="11">
    <location>
        <begin position="55"/>
        <end position="75"/>
    </location>
</feature>
<comment type="similarity">
    <text evidence="10">Belongs to the G-protein coupled receptor 1 family.</text>
</comment>
<dbReference type="EMBL" id="JBCEZU010000023">
    <property type="protein sequence ID" value="KAK9538272.1"/>
    <property type="molecule type" value="Genomic_DNA"/>
</dbReference>
<evidence type="ECO:0000256" key="4">
    <source>
        <dbReference type="ARBA" id="ARBA00022989"/>
    </source>
</evidence>
<keyword evidence="2" id="KW-1003">Cell membrane</keyword>
<keyword evidence="3 10" id="KW-0812">Transmembrane</keyword>
<keyword evidence="5 10" id="KW-0297">G-protein coupled receptor</keyword>
<comment type="subcellular location">
    <subcellularLocation>
        <location evidence="1">Cell membrane</location>
        <topology evidence="1">Multi-pass membrane protein</topology>
    </subcellularLocation>
</comment>
<dbReference type="InterPro" id="IPR050119">
    <property type="entry name" value="CCR1-9-like"/>
</dbReference>
<evidence type="ECO:0000256" key="3">
    <source>
        <dbReference type="ARBA" id="ARBA00022692"/>
    </source>
</evidence>
<dbReference type="SUPFAM" id="SSF81321">
    <property type="entry name" value="Family A G protein-coupled receptor-like"/>
    <property type="match status" value="1"/>
</dbReference>
<accession>A0AAW1FUV4</accession>
<proteinExistence type="inferred from homology"/>
<keyword evidence="14" id="KW-1185">Reference proteome</keyword>
<feature type="transmembrane region" description="Helical" evidence="11">
    <location>
        <begin position="170"/>
        <end position="190"/>
    </location>
</feature>
<keyword evidence="6 11" id="KW-0472">Membrane</keyword>
<dbReference type="AlphaFoldDB" id="A0AAW1FUV4"/>